<dbReference type="GO" id="GO:0042834">
    <property type="term" value="F:peptidoglycan binding"/>
    <property type="evidence" value="ECO:0007669"/>
    <property type="project" value="InterPro"/>
</dbReference>
<protein>
    <recommendedName>
        <fullName evidence="3">SPOR domain-containing protein</fullName>
    </recommendedName>
</protein>
<dbReference type="Gene3D" id="3.30.70.1070">
    <property type="entry name" value="Sporulation related repeat"/>
    <property type="match status" value="1"/>
</dbReference>
<accession>A0A2W1N6G2</accession>
<evidence type="ECO:0000259" key="3">
    <source>
        <dbReference type="Pfam" id="PF05036"/>
    </source>
</evidence>
<proteinExistence type="predicted"/>
<feature type="domain" description="SPOR" evidence="3">
    <location>
        <begin position="266"/>
        <end position="325"/>
    </location>
</feature>
<feature type="transmembrane region" description="Helical" evidence="2">
    <location>
        <begin position="164"/>
        <end position="189"/>
    </location>
</feature>
<dbReference type="Proteomes" id="UP000214746">
    <property type="component" value="Unassembled WGS sequence"/>
</dbReference>
<evidence type="ECO:0000313" key="5">
    <source>
        <dbReference type="Proteomes" id="UP000214746"/>
    </source>
</evidence>
<dbReference type="RefSeq" id="WP_089200965.1">
    <property type="nucleotide sequence ID" value="NZ_NHRJ02000011.1"/>
</dbReference>
<dbReference type="SUPFAM" id="SSF110997">
    <property type="entry name" value="Sporulation related repeat"/>
    <property type="match status" value="1"/>
</dbReference>
<keyword evidence="2" id="KW-0472">Membrane</keyword>
<dbReference type="InterPro" id="IPR007730">
    <property type="entry name" value="SPOR-like_dom"/>
</dbReference>
<feature type="compositionally biased region" description="Polar residues" evidence="1">
    <location>
        <begin position="196"/>
        <end position="208"/>
    </location>
</feature>
<dbReference type="AlphaFoldDB" id="A0A2W1N6G2"/>
<keyword evidence="2" id="KW-1133">Transmembrane helix</keyword>
<evidence type="ECO:0000256" key="2">
    <source>
        <dbReference type="SAM" id="Phobius"/>
    </source>
</evidence>
<feature type="compositionally biased region" description="Low complexity" evidence="1">
    <location>
        <begin position="209"/>
        <end position="233"/>
    </location>
</feature>
<evidence type="ECO:0000313" key="4">
    <source>
        <dbReference type="EMBL" id="PZE19967.1"/>
    </source>
</evidence>
<name>A0A2W1N6G2_PAEXE</name>
<dbReference type="EMBL" id="NHRJ02000011">
    <property type="protein sequence ID" value="PZE19967.1"/>
    <property type="molecule type" value="Genomic_DNA"/>
</dbReference>
<gene>
    <name evidence="4" type="ORF">CBW46_015820</name>
</gene>
<evidence type="ECO:0000256" key="1">
    <source>
        <dbReference type="SAM" id="MobiDB-lite"/>
    </source>
</evidence>
<sequence>MNKAKMTFRFDHGRNHNAKREIKETSSTPHHNVIPLRSEEYQVIESAGNPTPETLTTVQEEALPDIPQAAAAKVSDTLIDGQTLNQYTHDFGGWQSSFDIETQRVEKLIRESSSTAFDAETGYLERKNYMDTIDRKEIRGNAPDPHWYEPEETVYMSRPPSGSWLKVAASVAGAVVTGVAFGFFVLSMFTDENDPNAGNTQQHAQTQPAAVSGGSGTAAATAQGGQTNSTAAPGANSAAVSAMAPAKASSAAEVTAVTVPGKTYSFLQSGVFSTSQAADSALADLKQKGVPAVKDTGDKYPVYSGIAMSRDDAAGLAKQFEQNQVDVIIKNVELPALSKIKWSGKPSEALPSYLAEGDKLLQLIAPLTLTHLNEEKASAINASTLQTAKTAHQSWLDLTAAANEGLAEDARAAVQKMGSAMSTALRSLDEYRKTPATSYMWQTQGALMQYVLAQKELRNAVAAD</sequence>
<reference evidence="4" key="1">
    <citation type="submission" date="2018-06" db="EMBL/GenBank/DDBJ databases">
        <title>Paenibacillus xerothermodurans sp. nov. an extremely dry heat resistant spore forming bacterium isolated from the soil of Cape Canaveral, Florida.</title>
        <authorList>
            <person name="Seuylemezian A."/>
            <person name="Kaur N."/>
            <person name="Patil P."/>
            <person name="Patil P."/>
            <person name="Mayilraj S."/>
            <person name="Vaishampayan P."/>
        </authorList>
    </citation>
    <scope>NUCLEOTIDE SEQUENCE [LARGE SCALE GENOMIC DNA]</scope>
    <source>
        <strain evidence="4">ATCC 27380</strain>
    </source>
</reference>
<feature type="region of interest" description="Disordered" evidence="1">
    <location>
        <begin position="195"/>
        <end position="233"/>
    </location>
</feature>
<dbReference type="InterPro" id="IPR036680">
    <property type="entry name" value="SPOR-like_sf"/>
</dbReference>
<keyword evidence="2" id="KW-0812">Transmembrane</keyword>
<keyword evidence="5" id="KW-1185">Reference proteome</keyword>
<comment type="caution">
    <text evidence="4">The sequence shown here is derived from an EMBL/GenBank/DDBJ whole genome shotgun (WGS) entry which is preliminary data.</text>
</comment>
<dbReference type="Pfam" id="PF05036">
    <property type="entry name" value="SPOR"/>
    <property type="match status" value="1"/>
</dbReference>
<dbReference type="OrthoDB" id="2680382at2"/>
<organism evidence="4 5">
    <name type="scientific">Paenibacillus xerothermodurans</name>
    <dbReference type="NCBI Taxonomy" id="1977292"/>
    <lineage>
        <taxon>Bacteria</taxon>
        <taxon>Bacillati</taxon>
        <taxon>Bacillota</taxon>
        <taxon>Bacilli</taxon>
        <taxon>Bacillales</taxon>
        <taxon>Paenibacillaceae</taxon>
        <taxon>Paenibacillus</taxon>
    </lineage>
</organism>